<dbReference type="InterPro" id="IPR036460">
    <property type="entry name" value="Cu_amine_oxidase_C_sf"/>
</dbReference>
<reference evidence="3" key="1">
    <citation type="journal article" date="2020" name="Stud. Mycol.">
        <title>101 Dothideomycetes genomes: a test case for predicting lifestyles and emergence of pathogens.</title>
        <authorList>
            <person name="Haridas S."/>
            <person name="Albert R."/>
            <person name="Binder M."/>
            <person name="Bloem J."/>
            <person name="Labutti K."/>
            <person name="Salamov A."/>
            <person name="Andreopoulos B."/>
            <person name="Baker S."/>
            <person name="Barry K."/>
            <person name="Bills G."/>
            <person name="Bluhm B."/>
            <person name="Cannon C."/>
            <person name="Castanera R."/>
            <person name="Culley D."/>
            <person name="Daum C."/>
            <person name="Ezra D."/>
            <person name="Gonzalez J."/>
            <person name="Henrissat B."/>
            <person name="Kuo A."/>
            <person name="Liang C."/>
            <person name="Lipzen A."/>
            <person name="Lutzoni F."/>
            <person name="Magnuson J."/>
            <person name="Mondo S."/>
            <person name="Nolan M."/>
            <person name="Ohm R."/>
            <person name="Pangilinan J."/>
            <person name="Park H.-J."/>
            <person name="Ramirez L."/>
            <person name="Alfaro M."/>
            <person name="Sun H."/>
            <person name="Tritt A."/>
            <person name="Yoshinaga Y."/>
            <person name="Zwiers L.-H."/>
            <person name="Turgeon B."/>
            <person name="Goodwin S."/>
            <person name="Spatafora J."/>
            <person name="Crous P."/>
            <person name="Grigoriev I."/>
        </authorList>
    </citation>
    <scope>NUCLEOTIDE SEQUENCE</scope>
    <source>
        <strain evidence="3">CBS 130266</strain>
    </source>
</reference>
<dbReference type="InterPro" id="IPR015798">
    <property type="entry name" value="Cu_amine_oxidase_C"/>
</dbReference>
<dbReference type="GO" id="GO:0005886">
    <property type="term" value="C:plasma membrane"/>
    <property type="evidence" value="ECO:0007669"/>
    <property type="project" value="TreeGrafter"/>
</dbReference>
<dbReference type="GO" id="GO:0005507">
    <property type="term" value="F:copper ion binding"/>
    <property type="evidence" value="ECO:0007669"/>
    <property type="project" value="InterPro"/>
</dbReference>
<dbReference type="EMBL" id="MU007072">
    <property type="protein sequence ID" value="KAF2424940.1"/>
    <property type="molecule type" value="Genomic_DNA"/>
</dbReference>
<evidence type="ECO:0000256" key="1">
    <source>
        <dbReference type="RuleBase" id="RU000672"/>
    </source>
</evidence>
<organism evidence="3 4">
    <name type="scientific">Tothia fuscella</name>
    <dbReference type="NCBI Taxonomy" id="1048955"/>
    <lineage>
        <taxon>Eukaryota</taxon>
        <taxon>Fungi</taxon>
        <taxon>Dikarya</taxon>
        <taxon>Ascomycota</taxon>
        <taxon>Pezizomycotina</taxon>
        <taxon>Dothideomycetes</taxon>
        <taxon>Pleosporomycetidae</taxon>
        <taxon>Venturiales</taxon>
        <taxon>Cylindrosympodiaceae</taxon>
        <taxon>Tothia</taxon>
    </lineage>
</organism>
<dbReference type="GO" id="GO:0008131">
    <property type="term" value="F:primary methylamine oxidase activity"/>
    <property type="evidence" value="ECO:0007669"/>
    <property type="project" value="InterPro"/>
</dbReference>
<dbReference type="Gene3D" id="2.70.98.20">
    <property type="entry name" value="Copper amine oxidase, catalytic domain"/>
    <property type="match status" value="2"/>
</dbReference>
<evidence type="ECO:0000313" key="4">
    <source>
        <dbReference type="Proteomes" id="UP000800235"/>
    </source>
</evidence>
<keyword evidence="1" id="KW-0479">Metal-binding</keyword>
<keyword evidence="1" id="KW-0186">Copper</keyword>
<evidence type="ECO:0000313" key="3">
    <source>
        <dbReference type="EMBL" id="KAF2424940.1"/>
    </source>
</evidence>
<accession>A0A9P4TVT2</accession>
<dbReference type="SUPFAM" id="SSF49998">
    <property type="entry name" value="Amine oxidase catalytic domain"/>
    <property type="match status" value="1"/>
</dbReference>
<proteinExistence type="inferred from homology"/>
<dbReference type="GO" id="GO:0048038">
    <property type="term" value="F:quinone binding"/>
    <property type="evidence" value="ECO:0007669"/>
    <property type="project" value="InterPro"/>
</dbReference>
<dbReference type="Proteomes" id="UP000800235">
    <property type="component" value="Unassembled WGS sequence"/>
</dbReference>
<dbReference type="InterPro" id="IPR000269">
    <property type="entry name" value="Cu_amine_oxidase"/>
</dbReference>
<comment type="caution">
    <text evidence="3">The sequence shown here is derived from an EMBL/GenBank/DDBJ whole genome shotgun (WGS) entry which is preliminary data.</text>
</comment>
<protein>
    <recommendedName>
        <fullName evidence="1">Amine oxidase</fullName>
        <ecNumber evidence="1">1.4.3.-</ecNumber>
    </recommendedName>
</protein>
<comment type="similarity">
    <text evidence="1">Belongs to the copper/topaquinone oxidase family.</text>
</comment>
<dbReference type="GO" id="GO:0009308">
    <property type="term" value="P:amine metabolic process"/>
    <property type="evidence" value="ECO:0007669"/>
    <property type="project" value="UniProtKB-UniRule"/>
</dbReference>
<comment type="PTM">
    <text evidence="1">Topaquinone (TPQ) is generated by copper-dependent autoxidation of a specific tyrosyl residue.</text>
</comment>
<comment type="cofactor">
    <cofactor evidence="1">
        <name>Cu cation</name>
        <dbReference type="ChEBI" id="CHEBI:23378"/>
    </cofactor>
    <text evidence="1">Contains 1 topaquinone per subunit.</text>
</comment>
<dbReference type="OrthoDB" id="3341590at2759"/>
<gene>
    <name evidence="3" type="ORF">EJ08DRAFT_681769</name>
</gene>
<dbReference type="EC" id="1.4.3.-" evidence="1"/>
<dbReference type="PANTHER" id="PTHR10638">
    <property type="entry name" value="COPPER AMINE OXIDASE"/>
    <property type="match status" value="1"/>
</dbReference>
<sequence>MHSSHSPIETEASLDWPHNSGAMYVVLNDDSVKVWGEQRGYGITPGTCMGSPPHLTMKNSTALGNAANWIHQDLWVVKQKDWERRSAFMYFNLGTHHISTPRDIPNALMNTASSSVMLVPHNFHDRDPSRASVQSVRLDMRPFEEGGGSNVKYYEAKYKKGFEMELTI</sequence>
<dbReference type="AlphaFoldDB" id="A0A9P4TVT2"/>
<evidence type="ECO:0000259" key="2">
    <source>
        <dbReference type="Pfam" id="PF01179"/>
    </source>
</evidence>
<dbReference type="Pfam" id="PF01179">
    <property type="entry name" value="Cu_amine_oxid"/>
    <property type="match status" value="1"/>
</dbReference>
<keyword evidence="4" id="KW-1185">Reference proteome</keyword>
<keyword evidence="1" id="KW-0801">TPQ</keyword>
<name>A0A9P4TVT2_9PEZI</name>
<feature type="domain" description="Copper amine oxidase catalytic" evidence="2">
    <location>
        <begin position="4"/>
        <end position="90"/>
    </location>
</feature>
<dbReference type="PANTHER" id="PTHR10638:SF20">
    <property type="entry name" value="AMINE OXIDASE"/>
    <property type="match status" value="1"/>
</dbReference>
<keyword evidence="1" id="KW-0560">Oxidoreductase</keyword>